<evidence type="ECO:0000256" key="5">
    <source>
        <dbReference type="ARBA" id="ARBA00022519"/>
    </source>
</evidence>
<accession>A4TYH4</accession>
<gene>
    <name evidence="17" type="ORF">MGR_3404</name>
</gene>
<keyword evidence="9 11" id="KW-0807">Transducer</keyword>
<dbReference type="InterPro" id="IPR004089">
    <property type="entry name" value="MCPsignal_dom"/>
</dbReference>
<dbReference type="PRINTS" id="PR00260">
    <property type="entry name" value="CHEMTRNSDUCR"/>
</dbReference>
<evidence type="ECO:0000259" key="16">
    <source>
        <dbReference type="PROSITE" id="PS50885"/>
    </source>
</evidence>
<protein>
    <submittedName>
        <fullName evidence="17">PAS</fullName>
    </submittedName>
</protein>
<dbReference type="SMART" id="SM00086">
    <property type="entry name" value="PAC"/>
    <property type="match status" value="1"/>
</dbReference>
<name>A4TYH4_9PROT</name>
<dbReference type="InterPro" id="IPR035965">
    <property type="entry name" value="PAS-like_dom_sf"/>
</dbReference>
<keyword evidence="7 12" id="KW-1133">Transmembrane helix</keyword>
<keyword evidence="4" id="KW-0145">Chemotaxis</keyword>
<evidence type="ECO:0000256" key="6">
    <source>
        <dbReference type="ARBA" id="ARBA00022692"/>
    </source>
</evidence>
<dbReference type="InterPro" id="IPR013655">
    <property type="entry name" value="PAS_fold_3"/>
</dbReference>
<dbReference type="EMBL" id="CU459003">
    <property type="protein sequence ID" value="CAM75681.1"/>
    <property type="molecule type" value="Genomic_DNA"/>
</dbReference>
<evidence type="ECO:0000256" key="2">
    <source>
        <dbReference type="ARBA" id="ARBA00022475"/>
    </source>
</evidence>
<feature type="transmembrane region" description="Helical" evidence="12">
    <location>
        <begin position="193"/>
        <end position="213"/>
    </location>
</feature>
<dbReference type="GO" id="GO:0005886">
    <property type="term" value="C:plasma membrane"/>
    <property type="evidence" value="ECO:0007669"/>
    <property type="project" value="UniProtKB-SubCell"/>
</dbReference>
<evidence type="ECO:0000259" key="13">
    <source>
        <dbReference type="PROSITE" id="PS50111"/>
    </source>
</evidence>
<evidence type="ECO:0000256" key="10">
    <source>
        <dbReference type="ARBA" id="ARBA00029447"/>
    </source>
</evidence>
<evidence type="ECO:0000256" key="9">
    <source>
        <dbReference type="ARBA" id="ARBA00023224"/>
    </source>
</evidence>
<feature type="domain" description="HAMP" evidence="16">
    <location>
        <begin position="214"/>
        <end position="266"/>
    </location>
</feature>
<dbReference type="SUPFAM" id="SSF58104">
    <property type="entry name" value="Methyl-accepting chemotaxis protein (MCP) signaling domain"/>
    <property type="match status" value="1"/>
</dbReference>
<dbReference type="GO" id="GO:0004888">
    <property type="term" value="F:transmembrane signaling receptor activity"/>
    <property type="evidence" value="ECO:0007669"/>
    <property type="project" value="InterPro"/>
</dbReference>
<evidence type="ECO:0000256" key="12">
    <source>
        <dbReference type="SAM" id="Phobius"/>
    </source>
</evidence>
<keyword evidence="8 12" id="KW-0472">Membrane</keyword>
<organism evidence="17">
    <name type="scientific">Magnetospirillum gryphiswaldense</name>
    <dbReference type="NCBI Taxonomy" id="55518"/>
    <lineage>
        <taxon>Bacteria</taxon>
        <taxon>Pseudomonadati</taxon>
        <taxon>Pseudomonadota</taxon>
        <taxon>Alphaproteobacteria</taxon>
        <taxon>Rhodospirillales</taxon>
        <taxon>Rhodospirillaceae</taxon>
        <taxon>Magnetospirillum</taxon>
    </lineage>
</organism>
<reference evidence="17" key="1">
    <citation type="journal article" date="2007" name="J. Bacteriol.">
        <title>Comparative genome analysis of four magnetotactic bacteria reveals a complex set of group-specific genes implicated in magnetosome biomineralization and function.</title>
        <authorList>
            <person name="Richter M."/>
            <person name="Kube M."/>
            <person name="Bazylinski D.A."/>
            <person name="Lombardot T."/>
            <person name="Gloeckner F.O."/>
            <person name="Reinhardt R."/>
            <person name="Schueler D."/>
        </authorList>
    </citation>
    <scope>NUCLEOTIDE SEQUENCE</scope>
    <source>
        <strain evidence="17">MSR-1</strain>
    </source>
</reference>
<feature type="domain" description="T-SNARE coiled-coil homology" evidence="15">
    <location>
        <begin position="456"/>
        <end position="518"/>
    </location>
</feature>
<dbReference type="InterPro" id="IPR000014">
    <property type="entry name" value="PAS"/>
</dbReference>
<dbReference type="Gene3D" id="1.10.287.950">
    <property type="entry name" value="Methyl-accepting chemotaxis protein"/>
    <property type="match status" value="1"/>
</dbReference>
<dbReference type="PROSITE" id="PS50112">
    <property type="entry name" value="PAS"/>
    <property type="match status" value="1"/>
</dbReference>
<feature type="domain" description="Methyl-accepting transducer" evidence="13">
    <location>
        <begin position="304"/>
        <end position="540"/>
    </location>
</feature>
<dbReference type="InterPro" id="IPR001610">
    <property type="entry name" value="PAC"/>
</dbReference>
<keyword evidence="2" id="KW-1003">Cell membrane</keyword>
<dbReference type="PANTHER" id="PTHR32089:SF112">
    <property type="entry name" value="LYSOZYME-LIKE PROTEIN-RELATED"/>
    <property type="match status" value="1"/>
</dbReference>
<dbReference type="PROSITE" id="PS50885">
    <property type="entry name" value="HAMP"/>
    <property type="match status" value="1"/>
</dbReference>
<dbReference type="SMART" id="SM00283">
    <property type="entry name" value="MA"/>
    <property type="match status" value="1"/>
</dbReference>
<dbReference type="InterPro" id="IPR004090">
    <property type="entry name" value="Chemotax_Me-accpt_rcpt"/>
</dbReference>
<evidence type="ECO:0000259" key="15">
    <source>
        <dbReference type="PROSITE" id="PS50192"/>
    </source>
</evidence>
<keyword evidence="5" id="KW-0997">Cell inner membrane</keyword>
<evidence type="ECO:0000259" key="14">
    <source>
        <dbReference type="PROSITE" id="PS50112"/>
    </source>
</evidence>
<dbReference type="PROSITE" id="PS50192">
    <property type="entry name" value="T_SNARE"/>
    <property type="match status" value="1"/>
</dbReference>
<dbReference type="AlphaFoldDB" id="A4TYH4"/>
<feature type="transmembrane region" description="Helical" evidence="12">
    <location>
        <begin position="160"/>
        <end position="181"/>
    </location>
</feature>
<dbReference type="InterPro" id="IPR003660">
    <property type="entry name" value="HAMP_dom"/>
</dbReference>
<dbReference type="RefSeq" id="WP_106002748.1">
    <property type="nucleotide sequence ID" value="NZ_CP027527.1"/>
</dbReference>
<keyword evidence="6 12" id="KW-0812">Transmembrane</keyword>
<comment type="subcellular location">
    <subcellularLocation>
        <location evidence="1">Cell inner membrane</location>
        <topology evidence="1">Multi-pass membrane protein</topology>
    </subcellularLocation>
</comment>
<sequence length="560" mass="59461">MRVNEPITNREVVMQDGEMLVSRTDAGGRITFVNQAFIDISGFTRDELVGQPHNLVRHPHMPKEAFADLWGTIKTGKPWEGFVKNRCKNGDFYWVRANVTPFVENGQIAGFVSIRSKPSRQQVAEVEALYGKFRDGKAQGLVIREGRAFRTGMAGTLSRVGSGITAMLMAAIAVPLVLALAGAEAVQLDRIAVALGLIAGSLVSALVLGRIVINRVRGPLARMEDHLDAVARGDFIHEITDESISDFQRTTALMRAMKAKLGYAQLEKAEMDRLAEQRRQADMERIATSLDARVANIVELIQMSADSLLGNSQTLSGNADQTMMQAGNVTTMTGQVTSNVQAVSAATHELSSSVDEISRQVSHAAVISADAVEQAGKTDTTVRGLAEAANRIGEVVKLINDIASQTNLLALNATIEAARAGDAGKGFAVVANEVKSLANQTAKATEEIGAQIAGIQSETRTAVEAIRGITGTIENINELSAAISAAVEEQGAATMEIARSVSQAAEGTHHAAENVSVVAGAAEETKLMADQVTSAAQTLQQVSQQLAAEVRGFLAEIRAA</sequence>
<dbReference type="CDD" id="cd00130">
    <property type="entry name" value="PAS"/>
    <property type="match status" value="1"/>
</dbReference>
<keyword evidence="3" id="KW-0488">Methylation</keyword>
<dbReference type="GO" id="GO:0007165">
    <property type="term" value="P:signal transduction"/>
    <property type="evidence" value="ECO:0007669"/>
    <property type="project" value="UniProtKB-KW"/>
</dbReference>
<evidence type="ECO:0000256" key="1">
    <source>
        <dbReference type="ARBA" id="ARBA00004429"/>
    </source>
</evidence>
<evidence type="ECO:0000313" key="17">
    <source>
        <dbReference type="EMBL" id="CAM75681.1"/>
    </source>
</evidence>
<feature type="domain" description="PAS" evidence="14">
    <location>
        <begin position="25"/>
        <end position="51"/>
    </location>
</feature>
<dbReference type="SUPFAM" id="SSF55785">
    <property type="entry name" value="PYP-like sensor domain (PAS domain)"/>
    <property type="match status" value="1"/>
</dbReference>
<dbReference type="FunFam" id="3.30.450.20:FF:000046">
    <property type="entry name" value="Aerotaxis sensor receptor"/>
    <property type="match status" value="1"/>
</dbReference>
<dbReference type="NCBIfam" id="TIGR00229">
    <property type="entry name" value="sensory_box"/>
    <property type="match status" value="1"/>
</dbReference>
<dbReference type="Pfam" id="PF00015">
    <property type="entry name" value="MCPsignal"/>
    <property type="match status" value="1"/>
</dbReference>
<comment type="similarity">
    <text evidence="10">Belongs to the methyl-accepting chemotaxis (MCP) protein family.</text>
</comment>
<dbReference type="Pfam" id="PF08447">
    <property type="entry name" value="PAS_3"/>
    <property type="match status" value="1"/>
</dbReference>
<dbReference type="PANTHER" id="PTHR32089">
    <property type="entry name" value="METHYL-ACCEPTING CHEMOTAXIS PROTEIN MCPB"/>
    <property type="match status" value="1"/>
</dbReference>
<dbReference type="GO" id="GO:0006935">
    <property type="term" value="P:chemotaxis"/>
    <property type="evidence" value="ECO:0007669"/>
    <property type="project" value="UniProtKB-KW"/>
</dbReference>
<dbReference type="PROSITE" id="PS50111">
    <property type="entry name" value="CHEMOTAXIS_TRANSDUC_2"/>
    <property type="match status" value="1"/>
</dbReference>
<dbReference type="InterPro" id="IPR000727">
    <property type="entry name" value="T_SNARE_dom"/>
</dbReference>
<evidence type="ECO:0000256" key="7">
    <source>
        <dbReference type="ARBA" id="ARBA00022989"/>
    </source>
</evidence>
<proteinExistence type="inferred from homology"/>
<dbReference type="Gene3D" id="3.30.450.20">
    <property type="entry name" value="PAS domain"/>
    <property type="match status" value="1"/>
</dbReference>
<evidence type="ECO:0000256" key="8">
    <source>
        <dbReference type="ARBA" id="ARBA00023136"/>
    </source>
</evidence>
<evidence type="ECO:0000256" key="3">
    <source>
        <dbReference type="ARBA" id="ARBA00022481"/>
    </source>
</evidence>
<evidence type="ECO:0000256" key="4">
    <source>
        <dbReference type="ARBA" id="ARBA00022500"/>
    </source>
</evidence>
<evidence type="ECO:0000256" key="11">
    <source>
        <dbReference type="PROSITE-ProRule" id="PRU00284"/>
    </source>
</evidence>